<dbReference type="EMBL" id="AUPL01004251">
    <property type="protein sequence ID" value="ESL08054.1"/>
    <property type="molecule type" value="Genomic_DNA"/>
</dbReference>
<name>A0A061IZG2_TRYRA</name>
<evidence type="ECO:0000313" key="1">
    <source>
        <dbReference type="EMBL" id="ESL08054.1"/>
    </source>
</evidence>
<comment type="caution">
    <text evidence="1">The sequence shown here is derived from an EMBL/GenBank/DDBJ whole genome shotgun (WGS) entry which is preliminary data.</text>
</comment>
<dbReference type="VEuPathDB" id="TriTrypDB:TRSC58_04251"/>
<evidence type="ECO:0000313" key="2">
    <source>
        <dbReference type="Proteomes" id="UP000031737"/>
    </source>
</evidence>
<keyword evidence="2" id="KW-1185">Reference proteome</keyword>
<accession>A0A061IZG2</accession>
<sequence>MVYTRWKCDRLPVFQLKLFTQEYPLHTTIGILSMMFLWKNMGHCSEETERKHGWWAGYPYWRDPIARRNEVKYKQMINNNDVDVTDPKWTGCSLEQLHRLKALM</sequence>
<protein>
    <submittedName>
        <fullName evidence="1">Uncharacterized protein</fullName>
    </submittedName>
</protein>
<dbReference type="Proteomes" id="UP000031737">
    <property type="component" value="Unassembled WGS sequence"/>
</dbReference>
<dbReference type="OrthoDB" id="268388at2759"/>
<dbReference type="AlphaFoldDB" id="A0A061IZG2"/>
<organism evidence="1 2">
    <name type="scientific">Trypanosoma rangeli SC58</name>
    <dbReference type="NCBI Taxonomy" id="429131"/>
    <lineage>
        <taxon>Eukaryota</taxon>
        <taxon>Discoba</taxon>
        <taxon>Euglenozoa</taxon>
        <taxon>Kinetoplastea</taxon>
        <taxon>Metakinetoplastina</taxon>
        <taxon>Trypanosomatida</taxon>
        <taxon>Trypanosomatidae</taxon>
        <taxon>Trypanosoma</taxon>
        <taxon>Herpetosoma</taxon>
    </lineage>
</organism>
<gene>
    <name evidence="1" type="ORF">TRSC58_04251</name>
</gene>
<proteinExistence type="predicted"/>
<reference evidence="1 2" key="1">
    <citation type="submission" date="2013-07" db="EMBL/GenBank/DDBJ databases">
        <authorList>
            <person name="Stoco P.H."/>
            <person name="Wagner G."/>
            <person name="Gerber A."/>
            <person name="Zaha A."/>
            <person name="Thompson C."/>
            <person name="Bartholomeu D.C."/>
            <person name="Luckemeyer D.D."/>
            <person name="Bahia D."/>
            <person name="Loreto E."/>
            <person name="Prestes E.B."/>
            <person name="Lima F.M."/>
            <person name="Rodrigues-Luiz G."/>
            <person name="Vallejo G.A."/>
            <person name="Filho J.F."/>
            <person name="Monteiro K.M."/>
            <person name="Tyler K.M."/>
            <person name="de Almeida L.G."/>
            <person name="Ortiz M.F."/>
            <person name="Siervo M.A."/>
            <person name="de Moraes M.H."/>
            <person name="Cunha O.L."/>
            <person name="Mendonca-Neto R."/>
            <person name="Silva R."/>
            <person name="Teixeira S.M."/>
            <person name="Murta S.M."/>
            <person name="Sincero T.C."/>
            <person name="Mendes T.A."/>
            <person name="Urmenyi T.P."/>
            <person name="Silva V.G."/>
            <person name="da Rocha W.D."/>
            <person name="Andersson B."/>
            <person name="Romanha A.J."/>
            <person name="Steindel M."/>
            <person name="de Vasconcelos A.T."/>
            <person name="Grisard E.C."/>
        </authorList>
    </citation>
    <scope>NUCLEOTIDE SEQUENCE [LARGE SCALE GENOMIC DNA]</scope>
    <source>
        <strain evidence="1 2">SC58</strain>
    </source>
</reference>